<feature type="transmembrane region" description="Helical" evidence="5">
    <location>
        <begin position="59"/>
        <end position="78"/>
    </location>
</feature>
<keyword evidence="7" id="KW-1185">Reference proteome</keyword>
<dbReference type="InterPro" id="IPR000292">
    <property type="entry name" value="For/NO2_transpt"/>
</dbReference>
<evidence type="ECO:0000256" key="3">
    <source>
        <dbReference type="ARBA" id="ARBA00022989"/>
    </source>
</evidence>
<keyword evidence="2 5" id="KW-0812">Transmembrane</keyword>
<dbReference type="Pfam" id="PF01226">
    <property type="entry name" value="Form_Nir_trans"/>
    <property type="match status" value="1"/>
</dbReference>
<gene>
    <name evidence="6" type="primary">nirC</name>
    <name evidence="6" type="ORF">NSPZN2_120008</name>
</gene>
<dbReference type="Gene3D" id="1.20.1080.10">
    <property type="entry name" value="Glycerol uptake facilitator protein"/>
    <property type="match status" value="1"/>
</dbReference>
<evidence type="ECO:0000256" key="2">
    <source>
        <dbReference type="ARBA" id="ARBA00022692"/>
    </source>
</evidence>
<dbReference type="RefSeq" id="WP_213041901.1">
    <property type="nucleotide sequence ID" value="NZ_CAJNBJ010000004.1"/>
</dbReference>
<dbReference type="InterPro" id="IPR023271">
    <property type="entry name" value="Aquaporin-like"/>
</dbReference>
<comment type="caution">
    <text evidence="6">The sequence shown here is derived from an EMBL/GenBank/DDBJ whole genome shotgun (WGS) entry which is preliminary data.</text>
</comment>
<dbReference type="EMBL" id="CAJNBJ010000004">
    <property type="protein sequence ID" value="CAE6737653.1"/>
    <property type="molecule type" value="Genomic_DNA"/>
</dbReference>
<evidence type="ECO:0000256" key="4">
    <source>
        <dbReference type="ARBA" id="ARBA00023136"/>
    </source>
</evidence>
<feature type="transmembrane region" description="Helical" evidence="5">
    <location>
        <begin position="181"/>
        <end position="199"/>
    </location>
</feature>
<keyword evidence="3 5" id="KW-1133">Transmembrane helix</keyword>
<evidence type="ECO:0000256" key="1">
    <source>
        <dbReference type="ARBA" id="ARBA00004141"/>
    </source>
</evidence>
<proteinExistence type="predicted"/>
<feature type="transmembrane region" description="Helical" evidence="5">
    <location>
        <begin position="232"/>
        <end position="252"/>
    </location>
</feature>
<organism evidence="6 7">
    <name type="scientific">Nitrospira defluvii</name>
    <dbReference type="NCBI Taxonomy" id="330214"/>
    <lineage>
        <taxon>Bacteria</taxon>
        <taxon>Pseudomonadati</taxon>
        <taxon>Nitrospirota</taxon>
        <taxon>Nitrospiria</taxon>
        <taxon>Nitrospirales</taxon>
        <taxon>Nitrospiraceae</taxon>
        <taxon>Nitrospira</taxon>
    </lineage>
</organism>
<sequence length="276" mass="29297">MHTADHERIAGVAARKWSFFERSPGGYLILSALAGIYLGFGIALIFSVGGPLAAVASPVVKLVMGVSFGIALTLVIFAGSELFTGNNLIGTIGGLTRSLSWAQVIQLNAWSWIGNLAGSLGLAWLIVQSGVFAKGPTTELIEKVASVKMSLPAWELFVRGILCNWLICLAVWMTGRTNNDTAKILLIFWCLFAFIGTGFEHSIANQSLLGMALFLPHDAAVSWGAFWYNQLFVVLGNLVGGGLFVGGLYWMVSPYRVTEATAAPVAQPVASAVAGS</sequence>
<dbReference type="PANTHER" id="PTHR30520:SF8">
    <property type="entry name" value="NITRITE TRANSPORTER NIRC"/>
    <property type="match status" value="1"/>
</dbReference>
<feature type="transmembrane region" description="Helical" evidence="5">
    <location>
        <begin position="156"/>
        <end position="175"/>
    </location>
</feature>
<protein>
    <submittedName>
        <fullName evidence="6">Nitrite transporter NirC</fullName>
    </submittedName>
</protein>
<evidence type="ECO:0000313" key="6">
    <source>
        <dbReference type="EMBL" id="CAE6737653.1"/>
    </source>
</evidence>
<comment type="subcellular location">
    <subcellularLocation>
        <location evidence="1">Membrane</location>
        <topology evidence="1">Multi-pass membrane protein</topology>
    </subcellularLocation>
</comment>
<dbReference type="Proteomes" id="UP000675880">
    <property type="component" value="Unassembled WGS sequence"/>
</dbReference>
<feature type="transmembrane region" description="Helical" evidence="5">
    <location>
        <begin position="27"/>
        <end position="47"/>
    </location>
</feature>
<keyword evidence="4 5" id="KW-0472">Membrane</keyword>
<evidence type="ECO:0000313" key="7">
    <source>
        <dbReference type="Proteomes" id="UP000675880"/>
    </source>
</evidence>
<feature type="transmembrane region" description="Helical" evidence="5">
    <location>
        <begin position="109"/>
        <end position="127"/>
    </location>
</feature>
<accession>A0ABM8R7U6</accession>
<dbReference type="PANTHER" id="PTHR30520">
    <property type="entry name" value="FORMATE TRANSPORTER-RELATED"/>
    <property type="match status" value="1"/>
</dbReference>
<name>A0ABM8R7U6_9BACT</name>
<reference evidence="6 7" key="1">
    <citation type="submission" date="2021-02" db="EMBL/GenBank/DDBJ databases">
        <authorList>
            <person name="Han P."/>
        </authorList>
    </citation>
    <scope>NUCLEOTIDE SEQUENCE [LARGE SCALE GENOMIC DNA]</scope>
    <source>
        <strain evidence="6">Candidatus Nitrospira sp. ZN2</strain>
    </source>
</reference>
<evidence type="ECO:0000256" key="5">
    <source>
        <dbReference type="SAM" id="Phobius"/>
    </source>
</evidence>